<dbReference type="Proteomes" id="UP000036367">
    <property type="component" value="Unassembled WGS sequence"/>
</dbReference>
<dbReference type="Pfam" id="PF13098">
    <property type="entry name" value="Thioredoxin_2"/>
    <property type="match status" value="1"/>
</dbReference>
<dbReference type="InterPro" id="IPR012336">
    <property type="entry name" value="Thioredoxin-like_fold"/>
</dbReference>
<dbReference type="RefSeq" id="WP_047813872.1">
    <property type="nucleotide sequence ID" value="NZ_LECT01000017.1"/>
</dbReference>
<dbReference type="PANTHER" id="PTHR15337">
    <property type="entry name" value="ANTERIOR GRADIENT PROTEIN-RELATED"/>
    <property type="match status" value="1"/>
</dbReference>
<evidence type="ECO:0000313" key="4">
    <source>
        <dbReference type="Proteomes" id="UP000036367"/>
    </source>
</evidence>
<dbReference type="PANTHER" id="PTHR15337:SF11">
    <property type="entry name" value="THIOREDOXIN DOMAIN-CONTAINING PROTEIN"/>
    <property type="match status" value="1"/>
</dbReference>
<keyword evidence="4" id="KW-1185">Reference proteome</keyword>
<dbReference type="AlphaFoldDB" id="A0A0J1BG08"/>
<dbReference type="InterPro" id="IPR051099">
    <property type="entry name" value="AGR/TXD"/>
</dbReference>
<keyword evidence="1" id="KW-0732">Signal</keyword>
<proteinExistence type="predicted"/>
<dbReference type="InterPro" id="IPR036249">
    <property type="entry name" value="Thioredoxin-like_sf"/>
</dbReference>
<evidence type="ECO:0000313" key="3">
    <source>
        <dbReference type="EMBL" id="KLU05473.1"/>
    </source>
</evidence>
<evidence type="ECO:0000259" key="2">
    <source>
        <dbReference type="Pfam" id="PF13098"/>
    </source>
</evidence>
<comment type="caution">
    <text evidence="3">The sequence shown here is derived from an EMBL/GenBank/DDBJ whole genome shotgun (WGS) entry which is preliminary data.</text>
</comment>
<dbReference type="Gene3D" id="3.40.30.10">
    <property type="entry name" value="Glutaredoxin"/>
    <property type="match status" value="1"/>
</dbReference>
<protein>
    <submittedName>
        <fullName evidence="3">Protein folding and stabilization</fullName>
    </submittedName>
</protein>
<feature type="domain" description="Thioredoxin-like fold" evidence="2">
    <location>
        <begin position="103"/>
        <end position="193"/>
    </location>
</feature>
<dbReference type="STRING" id="595434.RISK_002105"/>
<organism evidence="3 4">
    <name type="scientific">Rhodopirellula islandica</name>
    <dbReference type="NCBI Taxonomy" id="595434"/>
    <lineage>
        <taxon>Bacteria</taxon>
        <taxon>Pseudomonadati</taxon>
        <taxon>Planctomycetota</taxon>
        <taxon>Planctomycetia</taxon>
        <taxon>Pirellulales</taxon>
        <taxon>Pirellulaceae</taxon>
        <taxon>Rhodopirellula</taxon>
    </lineage>
</organism>
<dbReference type="OrthoDB" id="213802at2"/>
<name>A0A0J1BG08_RHOIS</name>
<accession>A0A0J1BG08</accession>
<evidence type="ECO:0000256" key="1">
    <source>
        <dbReference type="ARBA" id="ARBA00022729"/>
    </source>
</evidence>
<gene>
    <name evidence="3" type="ORF">RISK_002105</name>
</gene>
<dbReference type="EMBL" id="LECT01000017">
    <property type="protein sequence ID" value="KLU05473.1"/>
    <property type="molecule type" value="Genomic_DNA"/>
</dbReference>
<sequence>MAQSMVAGRSRFCGTGEDRHSVTPRFSQRVFFLVRPAKPCWNIALATFFGLFATTARAELPIIGKVASALSSANSNRPPVKELFSPETPQWHDNFESGWAAARRSGRPMLIFITSEHCRFCDAMKQNTLCDAGIQSRLANGFVPIILRPDTNPEILSRIPVTTYPTTLLAIPRGKVIAHRVGYQPPDRFHELLGLAPSPPN</sequence>
<dbReference type="SUPFAM" id="SSF52833">
    <property type="entry name" value="Thioredoxin-like"/>
    <property type="match status" value="1"/>
</dbReference>
<dbReference type="PATRIC" id="fig|595434.4.peg.2014"/>
<reference evidence="3" key="1">
    <citation type="submission" date="2015-05" db="EMBL/GenBank/DDBJ databases">
        <title>Permanent draft genome of Rhodopirellula islandicus K833.</title>
        <authorList>
            <person name="Kizina J."/>
            <person name="Richter M."/>
            <person name="Glockner F.O."/>
            <person name="Harder J."/>
        </authorList>
    </citation>
    <scope>NUCLEOTIDE SEQUENCE [LARGE SCALE GENOMIC DNA]</scope>
    <source>
        <strain evidence="3">K833</strain>
    </source>
</reference>